<protein>
    <submittedName>
        <fullName evidence="7">UvrD-helicase domain-containing protein</fullName>
    </submittedName>
</protein>
<feature type="binding site" evidence="5">
    <location>
        <begin position="230"/>
        <end position="237"/>
    </location>
    <ligand>
        <name>ATP</name>
        <dbReference type="ChEBI" id="CHEBI:30616"/>
    </ligand>
</feature>
<dbReference type="InterPro" id="IPR013986">
    <property type="entry name" value="DExx_box_DNA_helicase_dom_sf"/>
</dbReference>
<keyword evidence="2 5" id="KW-0378">Hydrolase</keyword>
<name>A0ABY4EN72_9BACI</name>
<dbReference type="InterPro" id="IPR048228">
    <property type="entry name" value="HelD_bacillota"/>
</dbReference>
<reference evidence="7 8" key="1">
    <citation type="submission" date="2022-04" db="EMBL/GenBank/DDBJ databases">
        <title>Halobacillus sp. isolated from saltern.</title>
        <authorList>
            <person name="Won M."/>
            <person name="Lee C.-M."/>
            <person name="Woen H.-Y."/>
            <person name="Kwon S.-W."/>
        </authorList>
    </citation>
    <scope>NUCLEOTIDE SEQUENCE [LARGE SCALE GENOMIC DNA]</scope>
    <source>
        <strain evidence="7 8">SSBR10-3</strain>
    </source>
</reference>
<evidence type="ECO:0000256" key="3">
    <source>
        <dbReference type="ARBA" id="ARBA00022806"/>
    </source>
</evidence>
<feature type="domain" description="UvrD-like helicase ATP-binding" evidence="6">
    <location>
        <begin position="209"/>
        <end position="615"/>
    </location>
</feature>
<dbReference type="Proteomes" id="UP000831787">
    <property type="component" value="Chromosome"/>
</dbReference>
<dbReference type="EMBL" id="CP095073">
    <property type="protein sequence ID" value="UOQ45907.1"/>
    <property type="molecule type" value="Genomic_DNA"/>
</dbReference>
<dbReference type="Gene3D" id="1.10.10.160">
    <property type="match status" value="1"/>
</dbReference>
<dbReference type="PANTHER" id="PTHR11070">
    <property type="entry name" value="UVRD / RECB / PCRA DNA HELICASE FAMILY MEMBER"/>
    <property type="match status" value="1"/>
</dbReference>
<sequence>MNKDHQIEQDYLNKVMSTIAHQIEEVEADTAKRKKTVVHIRKHFWDDLKVNMDTFDDYLETIIGLRQQAQDLSVSQTTHRHAYNRLGKLKRIEKSPFFGRIDFVEEGMNVSESVYVGVATVTDETNETILIHDWRAPISSIYYDYPPGPAEYTTPEGKIYGQLEKKWQYTISDGVIQSMFDTSLTIGDEILQQVLGKASNKHMQSIVATIQKEQNKIIRNVSGRLLIVQGAAGSGKTSAALQRIAYFLYKYREMLKADQIVLFSPNKMFSNYVSHVLPELGEENMQQETFQDYLEYRLDRFFTVEDPYDQLEYLLESVDDPNYETRKASIHFKASSSFFEGIKRYREILASAGMVFKGIKFRGQPLVTSQQMTDVFYNKDSALRFHNRIDKLKEWLLKEIDKTEKMEVEKDWVQEEIELLSKEELQKVYDQLEKTDKYSENSYEFYEKENKVLARMIVLKKLRPLRKKVKALAFIDSKQLYKQIFENGMSGKLWDEQELPEEWREISSMTRDMLDEEKLYHEDATPYLLLKELILGFQSNSSIKYVLIDEAQDYSVFQFEFIKRLFPSARMTVLGDFNQAIFAHANNVADFQSLTSLYGAEETERITLDRSYRSTREIIEFTRELVPEGEQIMAFDREGEKPILSRLSNQTELHREIRSKVVDLQNSGCETIAIICKSAAESLSAYQSLQTINDLKLVKKNTDDYEQGVVVIPAYLAKGIEFDAVIIYNAAEQIYGKESLRRLFYTACTRAMHHLYLYSVGEPNQFIRKISPGKLNNANNYHVDRKQSPGFMGG</sequence>
<dbReference type="Gene3D" id="3.40.50.300">
    <property type="entry name" value="P-loop containing nucleotide triphosphate hydrolases"/>
    <property type="match status" value="3"/>
</dbReference>
<evidence type="ECO:0000313" key="7">
    <source>
        <dbReference type="EMBL" id="UOQ45907.1"/>
    </source>
</evidence>
<gene>
    <name evidence="7" type="ORF">MUN89_08295</name>
</gene>
<keyword evidence="4 5" id="KW-0067">ATP-binding</keyword>
<evidence type="ECO:0000256" key="1">
    <source>
        <dbReference type="ARBA" id="ARBA00022741"/>
    </source>
</evidence>
<dbReference type="InterPro" id="IPR027785">
    <property type="entry name" value="UvrD-like_helicase_C"/>
</dbReference>
<keyword evidence="1 5" id="KW-0547">Nucleotide-binding</keyword>
<evidence type="ECO:0000256" key="2">
    <source>
        <dbReference type="ARBA" id="ARBA00022801"/>
    </source>
</evidence>
<dbReference type="RefSeq" id="WP_244712826.1">
    <property type="nucleotide sequence ID" value="NZ_CP095073.1"/>
</dbReference>
<evidence type="ECO:0000256" key="5">
    <source>
        <dbReference type="PROSITE-ProRule" id="PRU00560"/>
    </source>
</evidence>
<dbReference type="Pfam" id="PF00580">
    <property type="entry name" value="UvrD-helicase"/>
    <property type="match status" value="1"/>
</dbReference>
<keyword evidence="8" id="KW-1185">Reference proteome</keyword>
<evidence type="ECO:0000259" key="6">
    <source>
        <dbReference type="PROSITE" id="PS51198"/>
    </source>
</evidence>
<evidence type="ECO:0000313" key="8">
    <source>
        <dbReference type="Proteomes" id="UP000831787"/>
    </source>
</evidence>
<evidence type="ECO:0000256" key="4">
    <source>
        <dbReference type="ARBA" id="ARBA00022840"/>
    </source>
</evidence>
<keyword evidence="3 5" id="KW-0347">Helicase</keyword>
<dbReference type="PROSITE" id="PS51198">
    <property type="entry name" value="UVRD_HELICASE_ATP_BIND"/>
    <property type="match status" value="1"/>
</dbReference>
<dbReference type="PANTHER" id="PTHR11070:SF17">
    <property type="entry name" value="DNA HELICASE IV"/>
    <property type="match status" value="1"/>
</dbReference>
<proteinExistence type="predicted"/>
<dbReference type="InterPro" id="IPR014016">
    <property type="entry name" value="UvrD-like_ATP-bd"/>
</dbReference>
<dbReference type="NCBIfam" id="NF041464">
    <property type="entry name" value="HelD_BACSU"/>
    <property type="match status" value="1"/>
</dbReference>
<dbReference type="Pfam" id="PF13538">
    <property type="entry name" value="UvrD_C_2"/>
    <property type="match status" value="1"/>
</dbReference>
<organism evidence="7 8">
    <name type="scientific">Halobacillus salinarum</name>
    <dbReference type="NCBI Taxonomy" id="2932257"/>
    <lineage>
        <taxon>Bacteria</taxon>
        <taxon>Bacillati</taxon>
        <taxon>Bacillota</taxon>
        <taxon>Bacilli</taxon>
        <taxon>Bacillales</taxon>
        <taxon>Bacillaceae</taxon>
        <taxon>Halobacillus</taxon>
    </lineage>
</organism>
<dbReference type="SUPFAM" id="SSF52540">
    <property type="entry name" value="P-loop containing nucleoside triphosphate hydrolases"/>
    <property type="match status" value="1"/>
</dbReference>
<dbReference type="InterPro" id="IPR027417">
    <property type="entry name" value="P-loop_NTPase"/>
</dbReference>
<accession>A0ABY4EN72</accession>
<dbReference type="InterPro" id="IPR000212">
    <property type="entry name" value="DNA_helicase_UvrD/REP"/>
</dbReference>